<gene>
    <name evidence="2" type="ORF">CIB84_015981</name>
</gene>
<dbReference type="OrthoDB" id="10519375at2759"/>
<dbReference type="Proteomes" id="UP000237246">
    <property type="component" value="Unassembled WGS sequence"/>
</dbReference>
<evidence type="ECO:0000313" key="3">
    <source>
        <dbReference type="Proteomes" id="UP000237246"/>
    </source>
</evidence>
<sequence>MNSKIWKIAETETAGQSHGDLWNTCLAPSGEAEPLHSASLLDAGPGPAGQPEPFSASVPEDTENSGCSVAAHLLEAASEAPLFLAACEGGEREEPAMAMPESSGQALREPSGLRDPREISWKAYGCPPVHPAIRRIHDEARSEQMLSSWNMSEPHSVSLPRLLVPQAAHDSAGASDTAQGMLDICVTTSRVDATRRHFPAPCDSQNRDVRIKHAATTLPVMPALITACWMPGTLQRWLRDAHAFLFLP</sequence>
<protein>
    <submittedName>
        <fullName evidence="2">Uncharacterized protein</fullName>
    </submittedName>
</protein>
<feature type="region of interest" description="Disordered" evidence="1">
    <location>
        <begin position="36"/>
        <end position="63"/>
    </location>
</feature>
<proteinExistence type="predicted"/>
<dbReference type="AlphaFoldDB" id="A0A2P4S825"/>
<name>A0A2P4S825_BAMTH</name>
<evidence type="ECO:0000313" key="2">
    <source>
        <dbReference type="EMBL" id="POI20272.1"/>
    </source>
</evidence>
<comment type="caution">
    <text evidence="2">The sequence shown here is derived from an EMBL/GenBank/DDBJ whole genome shotgun (WGS) entry which is preliminary data.</text>
</comment>
<organism evidence="2 3">
    <name type="scientific">Bambusicola thoracicus</name>
    <name type="common">Chinese bamboo-partridge</name>
    <name type="synonym">Perdix thoracica</name>
    <dbReference type="NCBI Taxonomy" id="9083"/>
    <lineage>
        <taxon>Eukaryota</taxon>
        <taxon>Metazoa</taxon>
        <taxon>Chordata</taxon>
        <taxon>Craniata</taxon>
        <taxon>Vertebrata</taxon>
        <taxon>Euteleostomi</taxon>
        <taxon>Archelosauria</taxon>
        <taxon>Archosauria</taxon>
        <taxon>Dinosauria</taxon>
        <taxon>Saurischia</taxon>
        <taxon>Theropoda</taxon>
        <taxon>Coelurosauria</taxon>
        <taxon>Aves</taxon>
        <taxon>Neognathae</taxon>
        <taxon>Galloanserae</taxon>
        <taxon>Galliformes</taxon>
        <taxon>Phasianidae</taxon>
        <taxon>Perdicinae</taxon>
        <taxon>Bambusicola</taxon>
    </lineage>
</organism>
<dbReference type="EMBL" id="PPHD01085894">
    <property type="protein sequence ID" value="POI20272.1"/>
    <property type="molecule type" value="Genomic_DNA"/>
</dbReference>
<keyword evidence="3" id="KW-1185">Reference proteome</keyword>
<reference evidence="2 3" key="1">
    <citation type="submission" date="2018-01" db="EMBL/GenBank/DDBJ databases">
        <title>Comparison of the Chinese Bamboo Partridge and Red Junglefowl genome sequences highlights the importance of demography in genome evolution.</title>
        <authorList>
            <person name="Tiley G.P."/>
            <person name="Kimball R.T."/>
            <person name="Braun E.L."/>
            <person name="Burleigh J.G."/>
        </authorList>
    </citation>
    <scope>NUCLEOTIDE SEQUENCE [LARGE SCALE GENOMIC DNA]</scope>
    <source>
        <strain evidence="2">RTK389</strain>
        <tissue evidence="2">Blood</tissue>
    </source>
</reference>
<evidence type="ECO:0000256" key="1">
    <source>
        <dbReference type="SAM" id="MobiDB-lite"/>
    </source>
</evidence>
<accession>A0A2P4S825</accession>